<dbReference type="Proteomes" id="UP001596039">
    <property type="component" value="Unassembled WGS sequence"/>
</dbReference>
<gene>
    <name evidence="2" type="ORF">ACFPJ4_08065</name>
</gene>
<accession>A0ABW0NSI1</accession>
<dbReference type="EMBL" id="JBHSMG010000002">
    <property type="protein sequence ID" value="MFC5502192.1"/>
    <property type="molecule type" value="Genomic_DNA"/>
</dbReference>
<dbReference type="RefSeq" id="WP_386739893.1">
    <property type="nucleotide sequence ID" value="NZ_JBHSMG010000002.1"/>
</dbReference>
<sequence>MDDEAFVDELATRLAGLPTVEAVALGGSRAQGTHRPDSDWDLAIYYRGDFDPNELRALGYPGEVSQLGGEGSVFGGGAWLRVDGRAVDVLFRDLADIEAELAAAEAGRVRIEALSFHLAGVPSYLVIAELALCRVLRGELPRPAFPAALRRSASAAWWGRARLHLDYARNAHASAGRAAQCLAMLTVAASQTSHAVLAARGEWITNEKTLLDRAGLRGIDWIVTSVSPDADGLRAACDAIDALCSDAVLAASRS</sequence>
<keyword evidence="3" id="KW-1185">Reference proteome</keyword>
<comment type="caution">
    <text evidence="2">The sequence shown here is derived from an EMBL/GenBank/DDBJ whole genome shotgun (WGS) entry which is preliminary data.</text>
</comment>
<dbReference type="CDD" id="cd05403">
    <property type="entry name" value="NT_KNTase_like"/>
    <property type="match status" value="1"/>
</dbReference>
<dbReference type="Pfam" id="PF01909">
    <property type="entry name" value="NTP_transf_2"/>
    <property type="match status" value="1"/>
</dbReference>
<organism evidence="2 3">
    <name type="scientific">Lysinimonas soli</name>
    <dbReference type="NCBI Taxonomy" id="1074233"/>
    <lineage>
        <taxon>Bacteria</taxon>
        <taxon>Bacillati</taxon>
        <taxon>Actinomycetota</taxon>
        <taxon>Actinomycetes</taxon>
        <taxon>Micrococcales</taxon>
        <taxon>Microbacteriaceae</taxon>
        <taxon>Lysinimonas</taxon>
    </lineage>
</organism>
<evidence type="ECO:0000313" key="3">
    <source>
        <dbReference type="Proteomes" id="UP001596039"/>
    </source>
</evidence>
<feature type="domain" description="Polymerase nucleotidyl transferase" evidence="1">
    <location>
        <begin position="10"/>
        <end position="66"/>
    </location>
</feature>
<name>A0ABW0NSI1_9MICO</name>
<evidence type="ECO:0000313" key="2">
    <source>
        <dbReference type="EMBL" id="MFC5502192.1"/>
    </source>
</evidence>
<dbReference type="Gene3D" id="3.30.460.10">
    <property type="entry name" value="Beta Polymerase, domain 2"/>
    <property type="match status" value="1"/>
</dbReference>
<dbReference type="SUPFAM" id="SSF81301">
    <property type="entry name" value="Nucleotidyltransferase"/>
    <property type="match status" value="1"/>
</dbReference>
<evidence type="ECO:0000259" key="1">
    <source>
        <dbReference type="Pfam" id="PF01909"/>
    </source>
</evidence>
<proteinExistence type="predicted"/>
<dbReference type="InterPro" id="IPR043519">
    <property type="entry name" value="NT_sf"/>
</dbReference>
<reference evidence="3" key="1">
    <citation type="journal article" date="2019" name="Int. J. Syst. Evol. Microbiol.">
        <title>The Global Catalogue of Microorganisms (GCM) 10K type strain sequencing project: providing services to taxonomists for standard genome sequencing and annotation.</title>
        <authorList>
            <consortium name="The Broad Institute Genomics Platform"/>
            <consortium name="The Broad Institute Genome Sequencing Center for Infectious Disease"/>
            <person name="Wu L."/>
            <person name="Ma J."/>
        </authorList>
    </citation>
    <scope>NUCLEOTIDE SEQUENCE [LARGE SCALE GENOMIC DNA]</scope>
    <source>
        <strain evidence="3">CGMCC 4.6997</strain>
    </source>
</reference>
<protein>
    <submittedName>
        <fullName evidence="2">Nucleotidyltransferase domain-containing protein</fullName>
    </submittedName>
</protein>
<dbReference type="InterPro" id="IPR002934">
    <property type="entry name" value="Polymerase_NTP_transf_dom"/>
</dbReference>